<dbReference type="SMART" id="SM00146">
    <property type="entry name" value="PI3Kc"/>
    <property type="match status" value="1"/>
</dbReference>
<dbReference type="InterPro" id="IPR001849">
    <property type="entry name" value="PH_domain"/>
</dbReference>
<feature type="domain" description="PH" evidence="8">
    <location>
        <begin position="670"/>
        <end position="786"/>
    </location>
</feature>
<feature type="domain" description="PH" evidence="8">
    <location>
        <begin position="171"/>
        <end position="276"/>
    </location>
</feature>
<dbReference type="GO" id="GO:0043491">
    <property type="term" value="P:phosphatidylinositol 3-kinase/protein kinase B signal transduction"/>
    <property type="evidence" value="ECO:0007669"/>
    <property type="project" value="TreeGrafter"/>
</dbReference>
<evidence type="ECO:0000259" key="8">
    <source>
        <dbReference type="PROSITE" id="PS50003"/>
    </source>
</evidence>
<dbReference type="RefSeq" id="XP_009833092.1">
    <property type="nucleotide sequence ID" value="XM_009834790.1"/>
</dbReference>
<dbReference type="CDD" id="cd00864">
    <property type="entry name" value="PI3Ka"/>
    <property type="match status" value="1"/>
</dbReference>
<dbReference type="InterPro" id="IPR042236">
    <property type="entry name" value="PI3K_accessory_sf"/>
</dbReference>
<dbReference type="InterPro" id="IPR029071">
    <property type="entry name" value="Ubiquitin-like_domsf"/>
</dbReference>
<protein>
    <recommendedName>
        <fullName evidence="1">phosphatidylinositol 3-kinase</fullName>
        <ecNumber evidence="1">2.7.1.137</ecNumber>
    </recommendedName>
</protein>
<dbReference type="InterPro" id="IPR002420">
    <property type="entry name" value="PI3K-type_C2_dom"/>
</dbReference>
<evidence type="ECO:0000259" key="10">
    <source>
        <dbReference type="PROSITE" id="PS51545"/>
    </source>
</evidence>
<dbReference type="Gene3D" id="1.10.1070.11">
    <property type="entry name" value="Phosphatidylinositol 3-/4-kinase, catalytic domain"/>
    <property type="match status" value="1"/>
</dbReference>
<evidence type="ECO:0000259" key="9">
    <source>
        <dbReference type="PROSITE" id="PS50290"/>
    </source>
</evidence>
<gene>
    <name evidence="13" type="ORF">H257_08753</name>
</gene>
<dbReference type="GO" id="GO:0040012">
    <property type="term" value="P:regulation of locomotion"/>
    <property type="evidence" value="ECO:0007669"/>
    <property type="project" value="UniProtKB-ARBA"/>
</dbReference>
<dbReference type="GO" id="GO:0005886">
    <property type="term" value="C:plasma membrane"/>
    <property type="evidence" value="ECO:0007669"/>
    <property type="project" value="TreeGrafter"/>
</dbReference>
<dbReference type="GO" id="GO:0005942">
    <property type="term" value="C:phosphatidylinositol 3-kinase complex"/>
    <property type="evidence" value="ECO:0007669"/>
    <property type="project" value="TreeGrafter"/>
</dbReference>
<dbReference type="InterPro" id="IPR011009">
    <property type="entry name" value="Kinase-like_dom_sf"/>
</dbReference>
<dbReference type="PROSITE" id="PS51545">
    <property type="entry name" value="PIK_HELICAL"/>
    <property type="match status" value="1"/>
</dbReference>
<dbReference type="Gene3D" id="2.60.40.150">
    <property type="entry name" value="C2 domain"/>
    <property type="match status" value="1"/>
</dbReference>
<dbReference type="SUPFAM" id="SSF54236">
    <property type="entry name" value="Ubiquitin-like"/>
    <property type="match status" value="1"/>
</dbReference>
<feature type="domain" description="PIK helical" evidence="10">
    <location>
        <begin position="802"/>
        <end position="980"/>
    </location>
</feature>
<dbReference type="InterPro" id="IPR001263">
    <property type="entry name" value="PI3K_accessory_dom"/>
</dbReference>
<dbReference type="SUPFAM" id="SSF48371">
    <property type="entry name" value="ARM repeat"/>
    <property type="match status" value="1"/>
</dbReference>
<dbReference type="InterPro" id="IPR000403">
    <property type="entry name" value="PI3/4_kinase_cat_dom"/>
</dbReference>
<evidence type="ECO:0000256" key="1">
    <source>
        <dbReference type="ARBA" id="ARBA00012073"/>
    </source>
</evidence>
<dbReference type="Gene3D" id="3.30.1010.10">
    <property type="entry name" value="Phosphatidylinositol 3-kinase Catalytic Subunit, Chain A, domain 4"/>
    <property type="match status" value="1"/>
</dbReference>
<dbReference type="EC" id="2.7.1.137" evidence="1"/>
<evidence type="ECO:0000256" key="4">
    <source>
        <dbReference type="ARBA" id="ARBA00022777"/>
    </source>
</evidence>
<evidence type="ECO:0000256" key="7">
    <source>
        <dbReference type="SAM" id="MobiDB-lite"/>
    </source>
</evidence>
<dbReference type="GeneID" id="20810749"/>
<dbReference type="Gene3D" id="2.30.29.30">
    <property type="entry name" value="Pleckstrin-homology domain (PH domain)/Phosphotyrosine-binding domain (PTB)"/>
    <property type="match status" value="2"/>
</dbReference>
<dbReference type="PROSITE" id="PS00916">
    <property type="entry name" value="PI3_4_KINASE_2"/>
    <property type="match status" value="1"/>
</dbReference>
<dbReference type="GO" id="GO:0005737">
    <property type="term" value="C:cytoplasm"/>
    <property type="evidence" value="ECO:0007669"/>
    <property type="project" value="TreeGrafter"/>
</dbReference>
<sequence length="1360" mass="153707">MAATASSDDSRWGSTAHTYDENSFSVMGRPSNFSGNSGGGGGGVSTPDFHDVNPYAHYGRVPATSTSTNGGKSHRRWQPMQGIVHSKESMALRSAIGSILNQVYEHTSAETLEIRANTPQYRLEKGDWVMHNAQANNIDVPIKTVARLPLSLLDMSKAAGQAISTHTLGRHLAHDGYLWKRGESASSTMKRRYMVLQDKVMRYYQKPPESSRKLFGGAPKVKGSIKLDDVSLVRPFQGQPTNHVIELVTSDRTWVLQAESDGDYQEWVRVLCHTVKFQCVDVVFRRMLQLAEVDASGANEVRLVTLPSCSVKETVEHVFNCYHNMLEAVPLHVYDPNDYVLKVTGYRDYLIEDNQPVGRYKHVRECILTKKTLCLTLVHKSKIAEACDQVDDEIFKTYTRSTGSNSRHGLRQMSHRRPSWNCTTLEYDHLDDMDMYDHSALLPSSQCMDTLRFSINRVVHIPRHTTHVHRTAHAKGVMTRPLQYANCVVQIELVHAGQRVELVGETSDIRLKSLPPPPTKAAGATTPLPDLIGVWLAPKAFATRLRVCQIPRSARIVFTLFGVSADGRERIMTTGWNVFDVDGMLVPGEHFVQFLDNTHTCTTGAVPHVVFPDQPFLQFAVETEHTHQYVEFDWRVDNPATTYTPGAGLPLTTWIKEDETVARLSPRSPTLNRAGWLQKTGKNHKTTAFKLRWFSLDQFDRTLSYQESPTPSPAPLQVIPLAGAEILRDDLLNKVLTDKLTATTRREIQTWVFKVRPANGTREYILSAETSQERESWVNALQLVASEDWVDDKLLLPTRALSSVHCRSGHKVLQYLRNLIQTDPLYRLSAFEKSVMWDNRYDLMDCFEALPRVLTCVNWLSAREVAEVSSLLTRWAAPSHPAGYIALLDKEFACDVVRTFAVDKLSEMADTTFSYFLPQLVQALKYENHHVSPLAKHLIKRAIENPNQIGFDLFWAMKVETYNDQFKERYGLLLNTYVDVCSHKMRSILEIQDKLFSERGEFEAICQEIKALHHRGVTCDDLKQALRDKLTELNPKLPNSYQLPIDPRVEVGKILVHKCKVMSSAKLPLWLEFENAEDGGDPVVIIFKAGDDVRQDCLTLQLIRLMDEMWREDGKDLAMEPYRCVSTGPMTGMLQVVLNAVTTKVIHTRAGTGKLLGKAMGSFNKNCFVDWIKENNPRDSAAKAAGDLFLRSCAGYCVATYVLGIGDRHSDNIMVTQQGRYFHIDFGHFLGYIKYQPVAGVAWKRETTPFVFTPAMAEVFHATSKVTGRHEMDRFGRTAGEAFNVVRGHMHLLVSLFLLMIPADMPELQRAQDINYVVASLYPKMTPPDAFSLFGELINKCLHDKWKSVDDVLHAWKHSK</sequence>
<dbReference type="Pfam" id="PF00613">
    <property type="entry name" value="PI3Ka"/>
    <property type="match status" value="1"/>
</dbReference>
<dbReference type="PANTHER" id="PTHR10048:SF14">
    <property type="entry name" value="LD28067P"/>
    <property type="match status" value="1"/>
</dbReference>
<dbReference type="Pfam" id="PF00169">
    <property type="entry name" value="PH"/>
    <property type="match status" value="2"/>
</dbReference>
<dbReference type="InterPro" id="IPR016024">
    <property type="entry name" value="ARM-type_fold"/>
</dbReference>
<organism evidence="13">
    <name type="scientific">Aphanomyces astaci</name>
    <name type="common">Crayfish plague agent</name>
    <dbReference type="NCBI Taxonomy" id="112090"/>
    <lineage>
        <taxon>Eukaryota</taxon>
        <taxon>Sar</taxon>
        <taxon>Stramenopiles</taxon>
        <taxon>Oomycota</taxon>
        <taxon>Saprolegniomycetes</taxon>
        <taxon>Saprolegniales</taxon>
        <taxon>Verrucalvaceae</taxon>
        <taxon>Aphanomyces</taxon>
    </lineage>
</organism>
<evidence type="ECO:0000313" key="13">
    <source>
        <dbReference type="EMBL" id="ETV77305.1"/>
    </source>
</evidence>
<dbReference type="EMBL" id="KI913133">
    <property type="protein sequence ID" value="ETV77305.1"/>
    <property type="molecule type" value="Genomic_DNA"/>
</dbReference>
<dbReference type="Pfam" id="PF00794">
    <property type="entry name" value="PI3K_rbd"/>
    <property type="match status" value="1"/>
</dbReference>
<dbReference type="Gene3D" id="3.10.20.90">
    <property type="entry name" value="Phosphatidylinositol 3-kinase Catalytic Subunit, Chain A, domain 1"/>
    <property type="match status" value="1"/>
</dbReference>
<dbReference type="InterPro" id="IPR015433">
    <property type="entry name" value="PI3/4_kinase"/>
</dbReference>
<dbReference type="SMART" id="SM00145">
    <property type="entry name" value="PI3Ka"/>
    <property type="match status" value="1"/>
</dbReference>
<dbReference type="GO" id="GO:0016477">
    <property type="term" value="P:cell migration"/>
    <property type="evidence" value="ECO:0007669"/>
    <property type="project" value="TreeGrafter"/>
</dbReference>
<dbReference type="SMART" id="SM00233">
    <property type="entry name" value="PH"/>
    <property type="match status" value="2"/>
</dbReference>
<feature type="region of interest" description="Disordered" evidence="7">
    <location>
        <begin position="21"/>
        <end position="76"/>
    </location>
</feature>
<evidence type="ECO:0000256" key="3">
    <source>
        <dbReference type="ARBA" id="ARBA00022741"/>
    </source>
</evidence>
<dbReference type="GO" id="GO:0035005">
    <property type="term" value="F:1-phosphatidylinositol-4-phosphate 3-kinase activity"/>
    <property type="evidence" value="ECO:0007669"/>
    <property type="project" value="TreeGrafter"/>
</dbReference>
<dbReference type="PROSITE" id="PS51547">
    <property type="entry name" value="C2_PI3K"/>
    <property type="match status" value="1"/>
</dbReference>
<dbReference type="FunFam" id="3.30.1010.10:FF:000008">
    <property type="entry name" value="Phosphatidylinositol 4,5-bisphosphate 3-kinase catalytic subunit gamma"/>
    <property type="match status" value="1"/>
</dbReference>
<dbReference type="InterPro" id="IPR011993">
    <property type="entry name" value="PH-like_dom_sf"/>
</dbReference>
<evidence type="ECO:0000259" key="12">
    <source>
        <dbReference type="PROSITE" id="PS51547"/>
    </source>
</evidence>
<comment type="similarity">
    <text evidence="6">Belongs to the PI3/PI4-kinase family.</text>
</comment>
<dbReference type="GO" id="GO:0005524">
    <property type="term" value="F:ATP binding"/>
    <property type="evidence" value="ECO:0007669"/>
    <property type="project" value="UniProtKB-KW"/>
</dbReference>
<evidence type="ECO:0000256" key="5">
    <source>
        <dbReference type="ARBA" id="ARBA00022840"/>
    </source>
</evidence>
<dbReference type="PANTHER" id="PTHR10048">
    <property type="entry name" value="PHOSPHATIDYLINOSITOL KINASE"/>
    <property type="match status" value="1"/>
</dbReference>
<dbReference type="STRING" id="112090.W4GCA8"/>
<dbReference type="CDD" id="cd00821">
    <property type="entry name" value="PH"/>
    <property type="match status" value="1"/>
</dbReference>
<dbReference type="GO" id="GO:0016303">
    <property type="term" value="F:1-phosphatidylinositol-3-kinase activity"/>
    <property type="evidence" value="ECO:0007669"/>
    <property type="project" value="UniProtKB-EC"/>
</dbReference>
<keyword evidence="4" id="KW-0418">Kinase</keyword>
<dbReference type="PROSITE" id="PS50003">
    <property type="entry name" value="PH_DOMAIN"/>
    <property type="match status" value="2"/>
</dbReference>
<evidence type="ECO:0000256" key="6">
    <source>
        <dbReference type="PROSITE-ProRule" id="PRU00880"/>
    </source>
</evidence>
<dbReference type="VEuPathDB" id="FungiDB:H257_08753"/>
<proteinExistence type="inferred from homology"/>
<dbReference type="SUPFAM" id="SSF49562">
    <property type="entry name" value="C2 domain (Calcium/lipid-binding domain, CaLB)"/>
    <property type="match status" value="1"/>
</dbReference>
<reference evidence="13" key="1">
    <citation type="submission" date="2013-12" db="EMBL/GenBank/DDBJ databases">
        <title>The Genome Sequence of Aphanomyces astaci APO3.</title>
        <authorList>
            <consortium name="The Broad Institute Genomics Platform"/>
            <person name="Russ C."/>
            <person name="Tyler B."/>
            <person name="van West P."/>
            <person name="Dieguez-Uribeondo J."/>
            <person name="Young S.K."/>
            <person name="Zeng Q."/>
            <person name="Gargeya S."/>
            <person name="Fitzgerald M."/>
            <person name="Abouelleil A."/>
            <person name="Alvarado L."/>
            <person name="Chapman S.B."/>
            <person name="Gainer-Dewar J."/>
            <person name="Goldberg J."/>
            <person name="Griggs A."/>
            <person name="Gujja S."/>
            <person name="Hansen M."/>
            <person name="Howarth C."/>
            <person name="Imamovic A."/>
            <person name="Ireland A."/>
            <person name="Larimer J."/>
            <person name="McCowan C."/>
            <person name="Murphy C."/>
            <person name="Pearson M."/>
            <person name="Poon T.W."/>
            <person name="Priest M."/>
            <person name="Roberts A."/>
            <person name="Saif S."/>
            <person name="Shea T."/>
            <person name="Sykes S."/>
            <person name="Wortman J."/>
            <person name="Nusbaum C."/>
            <person name="Birren B."/>
        </authorList>
    </citation>
    <scope>NUCLEOTIDE SEQUENCE [LARGE SCALE GENOMIC DNA]</scope>
    <source>
        <strain evidence="13">APO3</strain>
    </source>
</reference>
<dbReference type="CDD" id="cd00891">
    <property type="entry name" value="PI3Kc"/>
    <property type="match status" value="1"/>
</dbReference>
<dbReference type="InterPro" id="IPR035448">
    <property type="entry name" value="PI3Kc"/>
</dbReference>
<dbReference type="GO" id="GO:0048015">
    <property type="term" value="P:phosphatidylinositol-mediated signaling"/>
    <property type="evidence" value="ECO:0007669"/>
    <property type="project" value="TreeGrafter"/>
</dbReference>
<dbReference type="InterPro" id="IPR036940">
    <property type="entry name" value="PI3/4_kinase_cat_sf"/>
</dbReference>
<dbReference type="SUPFAM" id="SSF50729">
    <property type="entry name" value="PH domain-like"/>
    <property type="match status" value="2"/>
</dbReference>
<keyword evidence="5" id="KW-0067">ATP-binding</keyword>
<feature type="domain" description="PI3K-RBD" evidence="11">
    <location>
        <begin position="281"/>
        <end position="379"/>
    </location>
</feature>
<feature type="domain" description="PI3K/PI4K catalytic" evidence="9">
    <location>
        <begin position="1055"/>
        <end position="1346"/>
    </location>
</feature>
<dbReference type="Pfam" id="PF00454">
    <property type="entry name" value="PI3_PI4_kinase"/>
    <property type="match status" value="1"/>
</dbReference>
<keyword evidence="3" id="KW-0547">Nucleotide-binding</keyword>
<name>W4GCA8_APHAT</name>
<accession>W4GCA8</accession>
<dbReference type="InterPro" id="IPR000341">
    <property type="entry name" value="PI3K_Ras-bd_dom"/>
</dbReference>
<dbReference type="InterPro" id="IPR018936">
    <property type="entry name" value="PI3/4_kinase_CS"/>
</dbReference>
<keyword evidence="2" id="KW-0808">Transferase</keyword>
<dbReference type="SUPFAM" id="SSF56112">
    <property type="entry name" value="Protein kinase-like (PK-like)"/>
    <property type="match status" value="1"/>
</dbReference>
<feature type="domain" description="C2 PI3K-type" evidence="12">
    <location>
        <begin position="447"/>
        <end position="633"/>
    </location>
</feature>
<dbReference type="OrthoDB" id="67688at2759"/>
<dbReference type="PROSITE" id="PS00915">
    <property type="entry name" value="PI3_4_KINASE_1"/>
    <property type="match status" value="1"/>
</dbReference>
<dbReference type="Gene3D" id="1.25.40.70">
    <property type="entry name" value="Phosphatidylinositol 3-kinase, accessory domain (PIK)"/>
    <property type="match status" value="1"/>
</dbReference>
<evidence type="ECO:0000259" key="11">
    <source>
        <dbReference type="PROSITE" id="PS51546"/>
    </source>
</evidence>
<dbReference type="InterPro" id="IPR035892">
    <property type="entry name" value="C2_domain_sf"/>
</dbReference>
<evidence type="ECO:0000256" key="2">
    <source>
        <dbReference type="ARBA" id="ARBA00022679"/>
    </source>
</evidence>
<dbReference type="PROSITE" id="PS51546">
    <property type="entry name" value="PI3K_RBD"/>
    <property type="match status" value="1"/>
</dbReference>
<dbReference type="PROSITE" id="PS50290">
    <property type="entry name" value="PI3_4_KINASE_3"/>
    <property type="match status" value="1"/>
</dbReference>